<gene>
    <name evidence="4" type="ORF">IEQ44_02240</name>
</gene>
<feature type="transmembrane region" description="Helical" evidence="2">
    <location>
        <begin position="52"/>
        <end position="74"/>
    </location>
</feature>
<comment type="caution">
    <text evidence="4">The sequence shown here is derived from an EMBL/GenBank/DDBJ whole genome shotgun (WGS) entry which is preliminary data.</text>
</comment>
<evidence type="ECO:0000256" key="1">
    <source>
        <dbReference type="SAM" id="MobiDB-lite"/>
    </source>
</evidence>
<sequence>MARADSRRAPRWRCLAVWTASTAAATAVGALGIQAALDAATASPGTMPFEQALVGLAGLCAALACAWLWVLTTWGVADALRGTVVPREAGRWRRLTMVACGCAVSLSVALPAHADTARAPERPDVASLSLLHGLPYPDRAAAGAPPPAAPVSGPVAATTSPQSTHLVRPGDTLWSLATSALAESDAPDGDVAAAVAHLHRTNRAVIGADPDLIVPGQRLDLSLDDTTHREDPR</sequence>
<dbReference type="InterPro" id="IPR018392">
    <property type="entry name" value="LysM"/>
</dbReference>
<dbReference type="CDD" id="cd00118">
    <property type="entry name" value="LysM"/>
    <property type="match status" value="1"/>
</dbReference>
<dbReference type="PROSITE" id="PS51782">
    <property type="entry name" value="LYSM"/>
    <property type="match status" value="1"/>
</dbReference>
<dbReference type="InterPro" id="IPR036779">
    <property type="entry name" value="LysM_dom_sf"/>
</dbReference>
<reference evidence="4 5" key="1">
    <citation type="submission" date="2020-10" db="EMBL/GenBank/DDBJ databases">
        <title>Nocardioides sp. isolated from sludge.</title>
        <authorList>
            <person name="Zhang X."/>
        </authorList>
    </citation>
    <scope>NUCLEOTIDE SEQUENCE [LARGE SCALE GENOMIC DNA]</scope>
    <source>
        <strain evidence="4 5">Y6</strain>
    </source>
</reference>
<evidence type="ECO:0000256" key="2">
    <source>
        <dbReference type="SAM" id="Phobius"/>
    </source>
</evidence>
<organism evidence="4 5">
    <name type="scientific">Nocardioides malaquae</name>
    <dbReference type="NCBI Taxonomy" id="2773426"/>
    <lineage>
        <taxon>Bacteria</taxon>
        <taxon>Bacillati</taxon>
        <taxon>Actinomycetota</taxon>
        <taxon>Actinomycetes</taxon>
        <taxon>Propionibacteriales</taxon>
        <taxon>Nocardioidaceae</taxon>
        <taxon>Nocardioides</taxon>
    </lineage>
</organism>
<feature type="domain" description="LysM" evidence="3">
    <location>
        <begin position="163"/>
        <end position="221"/>
    </location>
</feature>
<evidence type="ECO:0000313" key="5">
    <source>
        <dbReference type="Proteomes" id="UP000756387"/>
    </source>
</evidence>
<evidence type="ECO:0000259" key="3">
    <source>
        <dbReference type="PROSITE" id="PS51782"/>
    </source>
</evidence>
<keyword evidence="5" id="KW-1185">Reference proteome</keyword>
<feature type="region of interest" description="Disordered" evidence="1">
    <location>
        <begin position="139"/>
        <end position="168"/>
    </location>
</feature>
<dbReference type="Proteomes" id="UP000756387">
    <property type="component" value="Unassembled WGS sequence"/>
</dbReference>
<protein>
    <submittedName>
        <fullName evidence="4">LysM peptidoglycan-binding domain-containing protein</fullName>
    </submittedName>
</protein>
<keyword evidence="2" id="KW-1133">Transmembrane helix</keyword>
<dbReference type="Gene3D" id="3.10.350.10">
    <property type="entry name" value="LysM domain"/>
    <property type="match status" value="1"/>
</dbReference>
<evidence type="ECO:0000313" key="4">
    <source>
        <dbReference type="EMBL" id="MBE7323472.1"/>
    </source>
</evidence>
<keyword evidence="2" id="KW-0812">Transmembrane</keyword>
<accession>A0ABR9RPH2</accession>
<proteinExistence type="predicted"/>
<name>A0ABR9RPH2_9ACTN</name>
<dbReference type="RefSeq" id="WP_193636811.1">
    <property type="nucleotide sequence ID" value="NZ_JADCSA010000002.1"/>
</dbReference>
<keyword evidence="2" id="KW-0472">Membrane</keyword>
<dbReference type="EMBL" id="JADCSA010000002">
    <property type="protein sequence ID" value="MBE7323472.1"/>
    <property type="molecule type" value="Genomic_DNA"/>
</dbReference>